<dbReference type="Proteomes" id="UP000230008">
    <property type="component" value="Plasmid pHDA2C.1"/>
</dbReference>
<reference evidence="3" key="1">
    <citation type="submission" date="2016-10" db="EMBL/GenBank/DDBJ databases">
        <authorList>
            <person name="Chevignon G."/>
        </authorList>
    </citation>
    <scope>NUCLEOTIDE SEQUENCE [LARGE SCALE GENOMIC DNA]</scope>
    <source>
        <strain evidence="3">A2C</strain>
        <plasmid evidence="3">phda2c.1</plasmid>
        <plasmid evidence="3">phda2c.3</plasmid>
    </source>
</reference>
<dbReference type="NCBIfam" id="NF041264">
    <property type="entry name" value="MobA"/>
    <property type="match status" value="1"/>
</dbReference>
<dbReference type="EMBL" id="CP017607">
    <property type="protein sequence ID" value="ATW30804.1"/>
    <property type="molecule type" value="Genomic_DNA"/>
</dbReference>
<reference evidence="2" key="3">
    <citation type="journal article" date="2018" name="Genome Biol. Evol.">
        <title>Culture-Facilitated Comparative Genomics of the Facultative Symbiont Hamiltonella defensa.</title>
        <authorList>
            <person name="Chevignon G."/>
            <person name="Boyd B.M."/>
            <person name="Brandt J.W."/>
            <person name="Oliver K.M."/>
            <person name="Strand M.R."/>
        </authorList>
    </citation>
    <scope>NUCLEOTIDE SEQUENCE</scope>
    <source>
        <strain evidence="2">A2C</strain>
    </source>
</reference>
<name>A0A2D3TAN0_9ENTR</name>
<evidence type="ECO:0000313" key="2">
    <source>
        <dbReference type="EMBL" id="ATW30938.1"/>
    </source>
</evidence>
<geneLocation type="plasmid" evidence="2">
    <name>pHDA2C.3</name>
</geneLocation>
<dbReference type="InterPro" id="IPR053842">
    <property type="entry name" value="NikA-like"/>
</dbReference>
<geneLocation type="plasmid" evidence="1">
    <name>pHDA2C.1</name>
</geneLocation>
<dbReference type="Proteomes" id="UP000230008">
    <property type="component" value="Plasmid pHDA2C.3"/>
</dbReference>
<dbReference type="EMBL" id="CP017609">
    <property type="protein sequence ID" value="ATW30938.1"/>
    <property type="molecule type" value="Genomic_DNA"/>
</dbReference>
<sequence length="102" mass="11638">MSQSEKRKRTALIPSIRCFPEEKEQLKEKAQSAGLNLSTYLIRCGLNRRIKTHFDPELVMELSRLGSLQQRLFDEGKGVLSEEYAQVFVAIQEAILTLGRAE</sequence>
<keyword evidence="2" id="KW-0614">Plasmid</keyword>
<dbReference type="Pfam" id="PF21983">
    <property type="entry name" value="NikA-like"/>
    <property type="match status" value="1"/>
</dbReference>
<accession>A0A2D3TAN0</accession>
<reference evidence="3" key="2">
    <citation type="submission" date="2017-11" db="EMBL/GenBank/DDBJ databases">
        <title>PacBio sequencing of new strain of the secondary endosymbiont Candidatus Hamiltonella defensa.</title>
        <authorList>
            <person name="Strand M.R."/>
            <person name="Oliver K."/>
        </authorList>
    </citation>
    <scope>NUCLEOTIDE SEQUENCE [LARGE SCALE GENOMIC DNA]</scope>
    <source>
        <strain evidence="3">A2C</strain>
        <plasmid evidence="3">phda2c.1</plasmid>
        <plasmid evidence="3">phda2c.3</plasmid>
    </source>
</reference>
<evidence type="ECO:0000313" key="1">
    <source>
        <dbReference type="EMBL" id="ATW30804.1"/>
    </source>
</evidence>
<protein>
    <submittedName>
        <fullName evidence="2">Mobilization protein</fullName>
    </submittedName>
</protein>
<dbReference type="RefSeq" id="WP_100103772.1">
    <property type="nucleotide sequence ID" value="NZ_CADIJH010000041.1"/>
</dbReference>
<evidence type="ECO:0000313" key="3">
    <source>
        <dbReference type="Proteomes" id="UP000230008"/>
    </source>
</evidence>
<organism evidence="2 3">
    <name type="scientific">Candidatus Williamhamiltonella defendens</name>
    <dbReference type="NCBI Taxonomy" id="138072"/>
    <lineage>
        <taxon>Bacteria</taxon>
        <taxon>Pseudomonadati</taxon>
        <taxon>Pseudomonadota</taxon>
        <taxon>Gammaproteobacteria</taxon>
        <taxon>Enterobacterales</taxon>
        <taxon>Enterobacteriaceae</taxon>
        <taxon>aphid secondary symbionts</taxon>
        <taxon>Candidatus Williamhamiltonella</taxon>
    </lineage>
</organism>
<proteinExistence type="predicted"/>
<gene>
    <name evidence="1" type="ORF">BJP41_10010</name>
    <name evidence="2" type="ORF">BJP41_10765</name>
</gene>
<dbReference type="AlphaFoldDB" id="A0A2D3TAN0"/>
<geneLocation type="plasmid" evidence="3">
    <name>phda2c.3</name>
</geneLocation>
<geneLocation type="plasmid" evidence="3">
    <name>phda2c.1</name>
</geneLocation>
<dbReference type="InterPro" id="IPR047751">
    <property type="entry name" value="MobA-like"/>
</dbReference>